<dbReference type="Proteomes" id="UP000017559">
    <property type="component" value="Unassembled WGS sequence"/>
</dbReference>
<evidence type="ECO:0000313" key="10">
    <source>
        <dbReference type="EMBL" id="ESK87874.1"/>
    </source>
</evidence>
<reference evidence="10 11" key="1">
    <citation type="journal article" date="2014" name="BMC Genomics">
        <title>Genome and secretome analysis of the hemibiotrophic fungal pathogen, Moniliophthora roreri, which causes frosty pod rot disease of cacao: mechanisms of the biotrophic and necrotrophic phases.</title>
        <authorList>
            <person name="Meinhardt L.W."/>
            <person name="Costa G.G.L."/>
            <person name="Thomazella D.P.T."/>
            <person name="Teixeira P.J.P.L."/>
            <person name="Carazzolle M.F."/>
            <person name="Schuster S.C."/>
            <person name="Carlson J.E."/>
            <person name="Guiltinan M.J."/>
            <person name="Mieczkowski P."/>
            <person name="Farmer A."/>
            <person name="Ramaraj T."/>
            <person name="Crozier J."/>
            <person name="Davis R.E."/>
            <person name="Shao J."/>
            <person name="Melnick R.L."/>
            <person name="Pereira G.A.G."/>
            <person name="Bailey B.A."/>
        </authorList>
    </citation>
    <scope>NUCLEOTIDE SEQUENCE [LARGE SCALE GENOMIC DNA]</scope>
    <source>
        <strain evidence="10 11">MCA 2997</strain>
    </source>
</reference>
<dbReference type="GO" id="GO:0016592">
    <property type="term" value="C:mediator complex"/>
    <property type="evidence" value="ECO:0007669"/>
    <property type="project" value="InterPro"/>
</dbReference>
<dbReference type="Pfam" id="PF08689">
    <property type="entry name" value="Med5"/>
    <property type="match status" value="1"/>
</dbReference>
<dbReference type="PANTHER" id="PTHR35784">
    <property type="entry name" value="MEDIATOR OF RNA POLYMERASE II TRANSCRIPTION SUBUNIT 5"/>
    <property type="match status" value="1"/>
</dbReference>
<sequence length="934" mass="102789">MSIVELTRNCFQSGVSASSWVGLCKLFLEEDVTVQSQETIESEISNSVLLLFRSYPGDPDLHGYLKYAVQNKMVSLAVFVATLLQAARSSKLHNAATLDMLCRIALDAHYASGLPAIGSLVAAEDSLMDILSIVQDALALLRTAHSVRMTHFHQLTTSASELVVALLTCIPDLSQLPTGQAMVHFADVNDLLQNFRLTPELRQLLETFFFSLSLVIGDEAKSTREAQMIQTVPMVRGKGELVGMGSNTDIVTLSLILNHIVTFRGCESGAGDGDYPVALILGTFRWTSWTPVVFYTQLVLSAFSCLAQCSSVDAGLIWKAFMVGRLPRLLVSFQKHVNTESNADTDWKIALQGALSNLLRRNDLLTSCHKVLSEMEGTEGQRPLTCSFIHQLLSYGLVDQRIAVGLDSGISNYSVPSLQSEAEDSGQTPESFIEWKINRDTEETEQWLEKLWRNPGSHALFTELLLKKLSTCISQLDLESLSQCCKVLHLSNHAVDILALHTNIANLVSQLLGFLEEYNCETVGDPQSAISLLGMIVLFLQSNVTRFNLQQSTFIVKNRTLSCEYLLPNLSQAVAYDKVSPEDATAFNAWFKTLFDNSSEGIDDTILRCTNPKTLLRISPALLLHAIKMTSEGKIESDILNNGVMYFIDPVLNWTLVNAIKYLTLEIQQRVLNAPMHLEVLQTIVTSASCPRPVLLLCGPYVLSLVAQRKKENLLSATFDNEEVQQVIGEILGPKQAGHINALLQTSRSWQDQPRQAIQDALTLARTGKGPFIDIEHCLKVASPSRFLQLLWSQLVISAGLGGPIEGIKRLAIHVLTMPQPGPPLLPIFINTVLPSLITFIDGQQSSEQTTQADLLYSIVSSLFTAAVSMEVAMRTVMGHQAPALGQHSSVLARRLVTDLCSHKFSYTSTILSQRLSASPPCVANFPIFMELSV</sequence>
<proteinExistence type="inferred from homology"/>
<accession>V2Y868</accession>
<dbReference type="PANTHER" id="PTHR35784:SF1">
    <property type="entry name" value="MEDIATOR OF RNA POLYMERASE II TRANSCRIPTION SUBUNIT 5"/>
    <property type="match status" value="1"/>
</dbReference>
<keyword evidence="4 9" id="KW-0805">Transcription regulation</keyword>
<evidence type="ECO:0000256" key="1">
    <source>
        <dbReference type="ARBA" id="ARBA00004123"/>
    </source>
</evidence>
<dbReference type="KEGG" id="mrr:Moror_15241"/>
<dbReference type="STRING" id="1381753.V2Y868"/>
<comment type="caution">
    <text evidence="10">The sequence shown here is derived from an EMBL/GenBank/DDBJ whole genome shotgun (WGS) entry which is preliminary data.</text>
</comment>
<evidence type="ECO:0000256" key="3">
    <source>
        <dbReference type="ARBA" id="ARBA00020628"/>
    </source>
</evidence>
<evidence type="ECO:0000256" key="6">
    <source>
        <dbReference type="ARBA" id="ARBA00023163"/>
    </source>
</evidence>
<dbReference type="OrthoDB" id="5549158at2759"/>
<dbReference type="AlphaFoldDB" id="V2Y868"/>
<evidence type="ECO:0000256" key="7">
    <source>
        <dbReference type="ARBA" id="ARBA00023242"/>
    </source>
</evidence>
<dbReference type="InterPro" id="IPR021429">
    <property type="entry name" value="Mediator_Med24"/>
</dbReference>
<keyword evidence="5 9" id="KW-0010">Activator</keyword>
<dbReference type="GO" id="GO:0006357">
    <property type="term" value="P:regulation of transcription by RNA polymerase II"/>
    <property type="evidence" value="ECO:0007669"/>
    <property type="project" value="InterPro"/>
</dbReference>
<organism evidence="10 11">
    <name type="scientific">Moniliophthora roreri (strain MCA 2997)</name>
    <name type="common">Cocoa frosty pod rot fungus</name>
    <name type="synonym">Crinipellis roreri</name>
    <dbReference type="NCBI Taxonomy" id="1381753"/>
    <lineage>
        <taxon>Eukaryota</taxon>
        <taxon>Fungi</taxon>
        <taxon>Dikarya</taxon>
        <taxon>Basidiomycota</taxon>
        <taxon>Agaricomycotina</taxon>
        <taxon>Agaricomycetes</taxon>
        <taxon>Agaricomycetidae</taxon>
        <taxon>Agaricales</taxon>
        <taxon>Marasmiineae</taxon>
        <taxon>Marasmiaceae</taxon>
        <taxon>Moniliophthora</taxon>
    </lineage>
</organism>
<evidence type="ECO:0000256" key="2">
    <source>
        <dbReference type="ARBA" id="ARBA00008782"/>
    </source>
</evidence>
<comment type="subunit">
    <text evidence="9">Component of the Mediator complex.</text>
</comment>
<keyword evidence="7 9" id="KW-0539">Nucleus</keyword>
<name>V2Y868_MONRO</name>
<comment type="similarity">
    <text evidence="2 9">Belongs to the Mediator complex subunit 5 family.</text>
</comment>
<protein>
    <recommendedName>
        <fullName evidence="3 9">Mediator of RNA polymerase II transcription subunit 5</fullName>
    </recommendedName>
    <alternativeName>
        <fullName evidence="8 9">Mediator complex subunit 5</fullName>
    </alternativeName>
</protein>
<comment type="subcellular location">
    <subcellularLocation>
        <location evidence="1 9">Nucleus</location>
    </subcellularLocation>
</comment>
<dbReference type="HOGENOM" id="CLU_306283_0_0_1"/>
<dbReference type="Pfam" id="PF11277">
    <property type="entry name" value="Med24_N"/>
    <property type="match status" value="1"/>
</dbReference>
<gene>
    <name evidence="9" type="primary">MED5</name>
    <name evidence="10" type="ORF">Moror_15241</name>
</gene>
<dbReference type="GO" id="GO:0003712">
    <property type="term" value="F:transcription coregulator activity"/>
    <property type="evidence" value="ECO:0007669"/>
    <property type="project" value="InterPro"/>
</dbReference>
<evidence type="ECO:0000256" key="8">
    <source>
        <dbReference type="ARBA" id="ARBA00031256"/>
    </source>
</evidence>
<comment type="function">
    <text evidence="9">Component of the Mediator complex, a coactivator involved in the regulated transcription of nearly all RNA polymerase II-dependent genes. Mediator functions as a bridge to convey information from gene-specific regulatory proteins to the basal RNA polymerase II transcription machinery. Mediator is recruited to promoters by direct interactions with regulatory proteins and serves as a scaffold for the assembly of a functional preinitiation complex with RNA polymerase II and the general transcription factors.</text>
</comment>
<dbReference type="EMBL" id="AWSO01000728">
    <property type="protein sequence ID" value="ESK87874.1"/>
    <property type="molecule type" value="Genomic_DNA"/>
</dbReference>
<dbReference type="InterPro" id="IPR014801">
    <property type="entry name" value="Mediator_Med5_fun"/>
</dbReference>
<evidence type="ECO:0000256" key="4">
    <source>
        <dbReference type="ARBA" id="ARBA00023015"/>
    </source>
</evidence>
<keyword evidence="11" id="KW-1185">Reference proteome</keyword>
<evidence type="ECO:0000256" key="9">
    <source>
        <dbReference type="RuleBase" id="RU364142"/>
    </source>
</evidence>
<evidence type="ECO:0000313" key="11">
    <source>
        <dbReference type="Proteomes" id="UP000017559"/>
    </source>
</evidence>
<keyword evidence="6 9" id="KW-0804">Transcription</keyword>
<evidence type="ECO:0000256" key="5">
    <source>
        <dbReference type="ARBA" id="ARBA00023159"/>
    </source>
</evidence>